<dbReference type="Gene3D" id="2.40.30.20">
    <property type="match status" value="2"/>
</dbReference>
<dbReference type="EMBL" id="VIBQ01000010">
    <property type="protein sequence ID" value="KAB8338885.1"/>
    <property type="molecule type" value="Genomic_DNA"/>
</dbReference>
<dbReference type="InterPro" id="IPR001783">
    <property type="entry name" value="Lumazine-bd"/>
</dbReference>
<evidence type="ECO:0000256" key="4">
    <source>
        <dbReference type="ARBA" id="ARBA00013950"/>
    </source>
</evidence>
<protein>
    <recommendedName>
        <fullName evidence="4">Riboflavin synthase</fullName>
        <ecNumber evidence="3">2.5.1.9</ecNumber>
    </recommendedName>
</protein>
<feature type="domain" description="Lumazine-binding" evidence="9">
    <location>
        <begin position="1"/>
        <end position="124"/>
    </location>
</feature>
<keyword evidence="6" id="KW-0808">Transferase</keyword>
<keyword evidence="11" id="KW-1185">Reference proteome</keyword>
<dbReference type="Pfam" id="PF00677">
    <property type="entry name" value="Lum_binding"/>
    <property type="match status" value="2"/>
</dbReference>
<dbReference type="PANTHER" id="PTHR21098:SF0">
    <property type="entry name" value="RIBOFLAVIN SYNTHASE"/>
    <property type="match status" value="1"/>
</dbReference>
<dbReference type="SUPFAM" id="SSF52540">
    <property type="entry name" value="P-loop containing nucleoside triphosphate hydrolases"/>
    <property type="match status" value="1"/>
</dbReference>
<evidence type="ECO:0000313" key="11">
    <source>
        <dbReference type="Proteomes" id="UP000327013"/>
    </source>
</evidence>
<feature type="domain" description="Lumazine-binding" evidence="9">
    <location>
        <begin position="125"/>
        <end position="224"/>
    </location>
</feature>
<dbReference type="FunFam" id="2.40.30.20:FF:000004">
    <property type="entry name" value="Riboflavin synthase, alpha subunit"/>
    <property type="match status" value="1"/>
</dbReference>
<dbReference type="CDD" id="cd19481">
    <property type="entry name" value="RecA-like_protease"/>
    <property type="match status" value="1"/>
</dbReference>
<dbReference type="InterPro" id="IPR027417">
    <property type="entry name" value="P-loop_NTPase"/>
</dbReference>
<dbReference type="PANTHER" id="PTHR21098">
    <property type="entry name" value="RIBOFLAVIN SYNTHASE ALPHA CHAIN"/>
    <property type="match status" value="1"/>
</dbReference>
<comment type="pathway">
    <text evidence="2">Cofactor biosynthesis; riboflavin biosynthesis; riboflavin from 2-hydroxy-3-oxobutyl phosphate and 5-amino-6-(D-ribitylamino)uracil: step 2/2.</text>
</comment>
<comment type="caution">
    <text evidence="10">The sequence shown here is derived from an EMBL/GenBank/DDBJ whole genome shotgun (WGS) entry which is preliminary data.</text>
</comment>
<dbReference type="GO" id="GO:0009231">
    <property type="term" value="P:riboflavin biosynthetic process"/>
    <property type="evidence" value="ECO:0007669"/>
    <property type="project" value="UniProtKB-KW"/>
</dbReference>
<dbReference type="InterPro" id="IPR003593">
    <property type="entry name" value="AAA+_ATPase"/>
</dbReference>
<dbReference type="InterPro" id="IPR017938">
    <property type="entry name" value="Riboflavin_synthase-like_b-brl"/>
</dbReference>
<feature type="repeat" description="Lumazine-binding" evidence="8">
    <location>
        <begin position="1"/>
        <end position="124"/>
    </location>
</feature>
<dbReference type="SMART" id="SM00382">
    <property type="entry name" value="AAA"/>
    <property type="match status" value="1"/>
</dbReference>
<name>A0A5N6KQH1_9ROSI</name>
<dbReference type="Pfam" id="PF00004">
    <property type="entry name" value="AAA"/>
    <property type="match status" value="1"/>
</dbReference>
<dbReference type="AlphaFoldDB" id="A0A5N6KQH1"/>
<organism evidence="10 11">
    <name type="scientific">Carpinus fangiana</name>
    <dbReference type="NCBI Taxonomy" id="176857"/>
    <lineage>
        <taxon>Eukaryota</taxon>
        <taxon>Viridiplantae</taxon>
        <taxon>Streptophyta</taxon>
        <taxon>Embryophyta</taxon>
        <taxon>Tracheophyta</taxon>
        <taxon>Spermatophyta</taxon>
        <taxon>Magnoliopsida</taxon>
        <taxon>eudicotyledons</taxon>
        <taxon>Gunneridae</taxon>
        <taxon>Pentapetalae</taxon>
        <taxon>rosids</taxon>
        <taxon>fabids</taxon>
        <taxon>Fagales</taxon>
        <taxon>Betulaceae</taxon>
        <taxon>Carpinus</taxon>
    </lineage>
</organism>
<dbReference type="InterPro" id="IPR003959">
    <property type="entry name" value="ATPase_AAA_core"/>
</dbReference>
<evidence type="ECO:0000256" key="8">
    <source>
        <dbReference type="PROSITE-ProRule" id="PRU00524"/>
    </source>
</evidence>
<dbReference type="GO" id="GO:0016887">
    <property type="term" value="F:ATP hydrolysis activity"/>
    <property type="evidence" value="ECO:0007669"/>
    <property type="project" value="InterPro"/>
</dbReference>
<dbReference type="Gene3D" id="3.40.50.300">
    <property type="entry name" value="P-loop containing nucleotide triphosphate hydrolases"/>
    <property type="match status" value="1"/>
</dbReference>
<reference evidence="10 11" key="1">
    <citation type="submission" date="2019-06" db="EMBL/GenBank/DDBJ databases">
        <title>A chromosomal-level reference genome of Carpinus fangiana (Coryloideae, Betulaceae).</title>
        <authorList>
            <person name="Yang X."/>
            <person name="Wang Z."/>
            <person name="Zhang L."/>
            <person name="Hao G."/>
            <person name="Liu J."/>
            <person name="Yang Y."/>
        </authorList>
    </citation>
    <scope>NUCLEOTIDE SEQUENCE [LARGE SCALE GENOMIC DNA]</scope>
    <source>
        <strain evidence="10">Cfa_2016G</strain>
        <tissue evidence="10">Leaf</tissue>
    </source>
</reference>
<dbReference type="InterPro" id="IPR026017">
    <property type="entry name" value="Lumazine-bd_dom"/>
</dbReference>
<dbReference type="PROSITE" id="PS51177">
    <property type="entry name" value="LUMAZINE_BIND"/>
    <property type="match status" value="2"/>
</dbReference>
<feature type="repeat" description="Lumazine-binding" evidence="8">
    <location>
        <begin position="125"/>
        <end position="224"/>
    </location>
</feature>
<dbReference type="Proteomes" id="UP000327013">
    <property type="component" value="Unassembled WGS sequence"/>
</dbReference>
<evidence type="ECO:0000256" key="7">
    <source>
        <dbReference type="ARBA" id="ARBA00022737"/>
    </source>
</evidence>
<sequence length="852" mass="94339">MFTGIVEIIGSKHHILSFPLFLSPTHQHSTAVSALEPLDTSESGGGGTSLTIADAGEILEDAHLGDSIAVNGTCLTITELLDATHFKVGIAPETLRRTNLGALAQHSRVNLERALLPSTRLGGHFLQGHVDTVASIARKTADGNAVTLRLAPREPRHLRYVVEKGFVALDGASLTVTAVDDDQGWFEVMLIAYTQERIVTAGKEVGDGVNIEVDMVGKYVEKSVAGYFEGAQGSGGNAALERMVARMVDERLAGRKGESIATRNLKVEIVLSQFLRETTNLTSTTPVICSLLPFDQSIVSPYNVVFIVAVLFRYCSSLKTALPLDYCSIVKDQPRDRKLESAQLKINKDPARRKDADRPLWTRHYPLTPTMITTSVNLYDKFTEHGSADRVATDITVLDIIRQAYPDCYIRHINSTTCDLTGFAKAGFATADLVTEGDEYIAQHVYQPPKRRLEASLGQLDTNVSFGKYYYRYAVDNSVTFPVHKIEWFTPNVGNHSFFYIPIPREDTSLTSDFIDQLFLEAGKWTSELHEEIYVFDSGRWTKNKELHVSIMSASWDDVVVDTSTKEDLISDVEGFFDNRAIYAEYNIPWKRGIIFHGPPGNGKTISIKAIMASLGSRAEPIPSLYVKSMAANQGREYAVRAIFQQARVAAPCLLVFEDLDSLVTEKVRSYFLNEIDGLEANDGILMIGSTNHLNKLDPAIAKRPSRFDRKYFFNSPALAERQAYAQYWGRKLSRNKNMEWDDSIGEAVGLLTEGFSYAYLKELFMTTLFVLASGRMRRRGAAATDESDTATKDAGSLSVAALPLHLAEKNLVQIMTRHIATLREEMNSANESEKKEAPTSATIQVVKQAGV</sequence>
<dbReference type="NCBIfam" id="TIGR00187">
    <property type="entry name" value="ribE"/>
    <property type="match status" value="1"/>
</dbReference>
<evidence type="ECO:0000256" key="1">
    <source>
        <dbReference type="ARBA" id="ARBA00002803"/>
    </source>
</evidence>
<evidence type="ECO:0000256" key="6">
    <source>
        <dbReference type="ARBA" id="ARBA00022679"/>
    </source>
</evidence>
<dbReference type="GO" id="GO:0004746">
    <property type="term" value="F:riboflavin synthase activity"/>
    <property type="evidence" value="ECO:0007669"/>
    <property type="project" value="UniProtKB-EC"/>
</dbReference>
<accession>A0A5N6KQH1</accession>
<dbReference type="InterPro" id="IPR023366">
    <property type="entry name" value="ATP_synth_asu-like_sf"/>
</dbReference>
<dbReference type="OrthoDB" id="10258924at2759"/>
<evidence type="ECO:0000256" key="5">
    <source>
        <dbReference type="ARBA" id="ARBA00022619"/>
    </source>
</evidence>
<keyword evidence="7" id="KW-0677">Repeat</keyword>
<evidence type="ECO:0000256" key="2">
    <source>
        <dbReference type="ARBA" id="ARBA00004887"/>
    </source>
</evidence>
<comment type="function">
    <text evidence="1">Catalyzes the dismutation of two molecules of 6,7-dimethyl-8-ribityllumazine, resulting in the formation of riboflavin and 5-amino-6-(D-ribitylamino)uracil.</text>
</comment>
<evidence type="ECO:0000256" key="3">
    <source>
        <dbReference type="ARBA" id="ARBA00012827"/>
    </source>
</evidence>
<evidence type="ECO:0000259" key="9">
    <source>
        <dbReference type="PROSITE" id="PS51177"/>
    </source>
</evidence>
<gene>
    <name evidence="10" type="ORF">FH972_021829</name>
</gene>
<dbReference type="EC" id="2.5.1.9" evidence="3"/>
<dbReference type="SUPFAM" id="SSF63380">
    <property type="entry name" value="Riboflavin synthase domain-like"/>
    <property type="match status" value="2"/>
</dbReference>
<dbReference type="GO" id="GO:0005524">
    <property type="term" value="F:ATP binding"/>
    <property type="evidence" value="ECO:0007669"/>
    <property type="project" value="InterPro"/>
</dbReference>
<keyword evidence="5" id="KW-0686">Riboflavin biosynthesis</keyword>
<proteinExistence type="predicted"/>
<evidence type="ECO:0000313" key="10">
    <source>
        <dbReference type="EMBL" id="KAB8338885.1"/>
    </source>
</evidence>
<dbReference type="CDD" id="cd00402">
    <property type="entry name" value="Riboflavin_synthase_like"/>
    <property type="match status" value="1"/>
</dbReference>
<dbReference type="NCBIfam" id="NF006767">
    <property type="entry name" value="PRK09289.1"/>
    <property type="match status" value="1"/>
</dbReference>